<reference evidence="1" key="1">
    <citation type="submission" date="2014-09" db="EMBL/GenBank/DDBJ databases">
        <authorList>
            <person name="Magalhaes I.L.F."/>
            <person name="Oliveira U."/>
            <person name="Santos F.R."/>
            <person name="Vidigal T.H.D.A."/>
            <person name="Brescovit A.D."/>
            <person name="Santos A.J."/>
        </authorList>
    </citation>
    <scope>NUCLEOTIDE SEQUENCE</scope>
    <source>
        <tissue evidence="1">Shoot tissue taken approximately 20 cm above the soil surface</tissue>
    </source>
</reference>
<name>A0A0A9HDE0_ARUDO</name>
<proteinExistence type="predicted"/>
<protein>
    <submittedName>
        <fullName evidence="1">Uncharacterized protein</fullName>
    </submittedName>
</protein>
<organism evidence="1">
    <name type="scientific">Arundo donax</name>
    <name type="common">Giant reed</name>
    <name type="synonym">Donax arundinaceus</name>
    <dbReference type="NCBI Taxonomy" id="35708"/>
    <lineage>
        <taxon>Eukaryota</taxon>
        <taxon>Viridiplantae</taxon>
        <taxon>Streptophyta</taxon>
        <taxon>Embryophyta</taxon>
        <taxon>Tracheophyta</taxon>
        <taxon>Spermatophyta</taxon>
        <taxon>Magnoliopsida</taxon>
        <taxon>Liliopsida</taxon>
        <taxon>Poales</taxon>
        <taxon>Poaceae</taxon>
        <taxon>PACMAD clade</taxon>
        <taxon>Arundinoideae</taxon>
        <taxon>Arundineae</taxon>
        <taxon>Arundo</taxon>
    </lineage>
</organism>
<dbReference type="EMBL" id="GBRH01165025">
    <property type="protein sequence ID" value="JAE32871.1"/>
    <property type="molecule type" value="Transcribed_RNA"/>
</dbReference>
<reference evidence="1" key="2">
    <citation type="journal article" date="2015" name="Data Brief">
        <title>Shoot transcriptome of the giant reed, Arundo donax.</title>
        <authorList>
            <person name="Barrero R.A."/>
            <person name="Guerrero F.D."/>
            <person name="Moolhuijzen P."/>
            <person name="Goolsby J.A."/>
            <person name="Tidwell J."/>
            <person name="Bellgard S.E."/>
            <person name="Bellgard M.I."/>
        </authorList>
    </citation>
    <scope>NUCLEOTIDE SEQUENCE</scope>
    <source>
        <tissue evidence="1">Shoot tissue taken approximately 20 cm above the soil surface</tissue>
    </source>
</reference>
<sequence>MRSWLARGQCSCNVPCCSRHS</sequence>
<dbReference type="AlphaFoldDB" id="A0A0A9HDE0"/>
<accession>A0A0A9HDE0</accession>
<evidence type="ECO:0000313" key="1">
    <source>
        <dbReference type="EMBL" id="JAE32871.1"/>
    </source>
</evidence>